<evidence type="ECO:0000259" key="3">
    <source>
        <dbReference type="Pfam" id="PF14512"/>
    </source>
</evidence>
<dbReference type="GO" id="GO:0016491">
    <property type="term" value="F:oxidoreductase activity"/>
    <property type="evidence" value="ECO:0007669"/>
    <property type="project" value="UniProtKB-KW"/>
</dbReference>
<dbReference type="Gene3D" id="3.40.109.30">
    <property type="entry name" value="putative nitroreductase (tm1586), domain 2"/>
    <property type="match status" value="1"/>
</dbReference>
<feature type="domain" description="Putative nitroreductase TM1586" evidence="3">
    <location>
        <begin position="4"/>
        <end position="213"/>
    </location>
</feature>
<organism evidence="4 5">
    <name type="scientific">Candidatus Onthocola gallistercoris</name>
    <dbReference type="NCBI Taxonomy" id="2840876"/>
    <lineage>
        <taxon>Bacteria</taxon>
        <taxon>Bacillati</taxon>
        <taxon>Bacillota</taxon>
        <taxon>Bacilli</taxon>
        <taxon>Candidatus Onthocola</taxon>
    </lineage>
</organism>
<reference evidence="4" key="2">
    <citation type="journal article" date="2021" name="PeerJ">
        <title>Extensive microbial diversity within the chicken gut microbiome revealed by metagenomics and culture.</title>
        <authorList>
            <person name="Gilroy R."/>
            <person name="Ravi A."/>
            <person name="Getino M."/>
            <person name="Pursley I."/>
            <person name="Horton D.L."/>
            <person name="Alikhan N.F."/>
            <person name="Baker D."/>
            <person name="Gharbi K."/>
            <person name="Hall N."/>
            <person name="Watson M."/>
            <person name="Adriaenssens E.M."/>
            <person name="Foster-Nyarko E."/>
            <person name="Jarju S."/>
            <person name="Secka A."/>
            <person name="Antonio M."/>
            <person name="Oren A."/>
            <person name="Chaudhuri R.R."/>
            <person name="La Ragione R."/>
            <person name="Hildebrand F."/>
            <person name="Pallen M.J."/>
        </authorList>
    </citation>
    <scope>NUCLEOTIDE SEQUENCE</scope>
    <source>
        <strain evidence="4">CHK187-14744</strain>
    </source>
</reference>
<evidence type="ECO:0000313" key="4">
    <source>
        <dbReference type="EMBL" id="HIU03811.1"/>
    </source>
</evidence>
<dbReference type="EMBL" id="DVLT01000073">
    <property type="protein sequence ID" value="HIU03811.1"/>
    <property type="molecule type" value="Genomic_DNA"/>
</dbReference>
<dbReference type="PANTHER" id="PTHR43673:SF10">
    <property type="entry name" value="NADH DEHYDROGENASE_NAD(P)H NITROREDUCTASE XCC3605-RELATED"/>
    <property type="match status" value="1"/>
</dbReference>
<dbReference type="Gene3D" id="3.40.109.10">
    <property type="entry name" value="NADH Oxidase"/>
    <property type="match status" value="1"/>
</dbReference>
<accession>A0A9D1HI85</accession>
<dbReference type="PANTHER" id="PTHR43673">
    <property type="entry name" value="NAD(P)H NITROREDUCTASE YDGI-RELATED"/>
    <property type="match status" value="1"/>
</dbReference>
<comment type="similarity">
    <text evidence="1">Belongs to the nitroreductase family.</text>
</comment>
<dbReference type="InterPro" id="IPR029478">
    <property type="entry name" value="TM1586_NiRdase"/>
</dbReference>
<evidence type="ECO:0000313" key="5">
    <source>
        <dbReference type="Proteomes" id="UP000824164"/>
    </source>
</evidence>
<name>A0A9D1HI85_9FIRM</name>
<dbReference type="InterPro" id="IPR000415">
    <property type="entry name" value="Nitroreductase-like"/>
</dbReference>
<proteinExistence type="inferred from homology"/>
<protein>
    <submittedName>
        <fullName evidence="4">Nitroreductase</fullName>
    </submittedName>
</protein>
<gene>
    <name evidence="4" type="ORF">IAB63_11225</name>
</gene>
<sequence length="221" mass="24767">MNKMEAIRARHSVRRYKDQSLDAKTISALRVEILSCNRESGLNIQLVVNEPKAFDGFMAHYGKFSGVKNYIALIGKKGPDLDEKCGYYGERLVIKAQQMGLNTCWVALTYSKVKTAFQVEKGEKLCLVIALGYGETQGTAHHSKPMDKVARAEEPLPEWFRSGMESVLLAPTAMNQQKFLFTLKGDRVSAKAGLGFYSKVDLGIAKYHFELGAGRENFMWD</sequence>
<dbReference type="Proteomes" id="UP000824164">
    <property type="component" value="Unassembled WGS sequence"/>
</dbReference>
<comment type="caution">
    <text evidence="4">The sequence shown here is derived from an EMBL/GenBank/DDBJ whole genome shotgun (WGS) entry which is preliminary data.</text>
</comment>
<keyword evidence="2" id="KW-0560">Oxidoreductase</keyword>
<dbReference type="Pfam" id="PF14512">
    <property type="entry name" value="TM1586_NiRdase"/>
    <property type="match status" value="1"/>
</dbReference>
<dbReference type="SUPFAM" id="SSF55469">
    <property type="entry name" value="FMN-dependent nitroreductase-like"/>
    <property type="match status" value="1"/>
</dbReference>
<evidence type="ECO:0000256" key="2">
    <source>
        <dbReference type="ARBA" id="ARBA00023002"/>
    </source>
</evidence>
<dbReference type="AlphaFoldDB" id="A0A9D1HI85"/>
<evidence type="ECO:0000256" key="1">
    <source>
        <dbReference type="ARBA" id="ARBA00007118"/>
    </source>
</evidence>
<reference evidence="4" key="1">
    <citation type="submission" date="2020-10" db="EMBL/GenBank/DDBJ databases">
        <authorList>
            <person name="Gilroy R."/>
        </authorList>
    </citation>
    <scope>NUCLEOTIDE SEQUENCE</scope>
    <source>
        <strain evidence="4">CHK187-14744</strain>
    </source>
</reference>